<dbReference type="RefSeq" id="WP_282862748.1">
    <property type="nucleotide sequence ID" value="NZ_CP118848.1"/>
</dbReference>
<evidence type="ECO:0000313" key="2">
    <source>
        <dbReference type="EMBL" id="WHI60810.1"/>
    </source>
</evidence>
<dbReference type="Proteomes" id="UP001223261">
    <property type="component" value="Chromosome"/>
</dbReference>
<evidence type="ECO:0000256" key="1">
    <source>
        <dbReference type="SAM" id="Phobius"/>
    </source>
</evidence>
<feature type="transmembrane region" description="Helical" evidence="1">
    <location>
        <begin position="38"/>
        <end position="57"/>
    </location>
</feature>
<dbReference type="AlphaFoldDB" id="A0AAX3W738"/>
<organism evidence="2 3">
    <name type="scientific">Mammaliicoccus lentus</name>
    <name type="common">Staphylococcus lentus</name>
    <dbReference type="NCBI Taxonomy" id="42858"/>
    <lineage>
        <taxon>Bacteria</taxon>
        <taxon>Bacillati</taxon>
        <taxon>Bacillota</taxon>
        <taxon>Bacilli</taxon>
        <taxon>Bacillales</taxon>
        <taxon>Staphylococcaceae</taxon>
        <taxon>Mammaliicoccus</taxon>
    </lineage>
</organism>
<reference evidence="2" key="1">
    <citation type="journal article" date="2023" name="Antibiotics">
        <title>Prevalence and Molecular Characterization of Methicillin-Resistant Staphylococci (MRS) and Mammaliicocci (MRM) in Dromedary Camels from Algeria: First Detection of SCCmec-mecC Hybrid in Methicillin-Resistant Mammaliicoccus lentus.</title>
        <authorList>
            <person name="Belhout C."/>
            <person name="Boyen F."/>
            <person name="Vereecke N."/>
            <person name="Theuns S."/>
            <person name="Taibi N."/>
            <person name="Stegger M."/>
            <person name="de la Fe-Rodriguez P.Y."/>
            <person name="Bouayad L."/>
            <person name="Elgroud R."/>
            <person name="Butaye P."/>
        </authorList>
    </citation>
    <scope>NUCLEOTIDE SEQUENCE</scope>
    <source>
        <strain evidence="2">7048</strain>
    </source>
</reference>
<feature type="transmembrane region" description="Helical" evidence="1">
    <location>
        <begin position="6"/>
        <end position="26"/>
    </location>
</feature>
<accession>A0AAX3W738</accession>
<dbReference type="EMBL" id="CP118848">
    <property type="protein sequence ID" value="WHI60810.1"/>
    <property type="molecule type" value="Genomic_DNA"/>
</dbReference>
<gene>
    <name evidence="2" type="ORF">PYH69_04035</name>
</gene>
<keyword evidence="1" id="KW-0472">Membrane</keyword>
<sequence>MESFIFSVLGIIVLIAFCAALGTTVVKAIKDTRFRVPLLSTIVLFFLTLGCIVGVVSTEPKQDHDSTFNMDGNVAQAQADHFNQEKMNHSIEIDHDKFNNETYDHDQLLKVTNAKVKKISENEVGNKVVEVVKDSGNSTESYFIIDYDHKLLEEGKTYTFYGKEDLKFDENSQVHGLNVWKVE</sequence>
<keyword evidence="1" id="KW-1133">Transmembrane helix</keyword>
<evidence type="ECO:0000313" key="3">
    <source>
        <dbReference type="Proteomes" id="UP001223261"/>
    </source>
</evidence>
<protein>
    <submittedName>
        <fullName evidence="2">NADH-quinone oxidoreductase subunit J</fullName>
    </submittedName>
</protein>
<name>A0AAX3W738_MAMLE</name>
<keyword evidence="1" id="KW-0812">Transmembrane</keyword>
<proteinExistence type="predicted"/>